<feature type="domain" description="DUF4145" evidence="1">
    <location>
        <begin position="127"/>
        <end position="208"/>
    </location>
</feature>
<name>A0A285RQI6_9HYPH</name>
<protein>
    <recommendedName>
        <fullName evidence="1">DUF4145 domain-containing protein</fullName>
    </recommendedName>
</protein>
<accession>A0A285RQI6</accession>
<reference evidence="2 3" key="1">
    <citation type="submission" date="2017-08" db="EMBL/GenBank/DDBJ databases">
        <authorList>
            <person name="de Groot N.N."/>
        </authorList>
    </citation>
    <scope>NUCLEOTIDE SEQUENCE [LARGE SCALE GENOMIC DNA]</scope>
    <source>
        <strain evidence="2 3">USBA 352</strain>
    </source>
</reference>
<proteinExistence type="predicted"/>
<evidence type="ECO:0000313" key="3">
    <source>
        <dbReference type="Proteomes" id="UP000219331"/>
    </source>
</evidence>
<dbReference type="RefSeq" id="WP_097173975.1">
    <property type="nucleotide sequence ID" value="NZ_OBML01000002.1"/>
</dbReference>
<dbReference type="AlphaFoldDB" id="A0A285RQI6"/>
<dbReference type="Proteomes" id="UP000219331">
    <property type="component" value="Unassembled WGS sequence"/>
</dbReference>
<sequence length="249" mass="28264">MDRDPQLGRKSFCCPHCGSFSQQNWGFLISIDVKPEDFPEMEKLRVWSRHRGLVQAVISPTQSVCRVNAELGEKDNPSYLSGFYIAECASCGNVSIWREDKIIYPVGRAEFWPNKNMPEEVRADFVEAAHVFEKSPRGAAALLRLAVEKLVISLGAEGKNLNERIGWLVKDGMDRRIAKALDVVRVTGNNAVHPGVISFDDNEVARKLFRIVNIICETMITHRGEIDKLFEDLPERDLKAIRRRDEPTK</sequence>
<dbReference type="EMBL" id="OBML01000002">
    <property type="protein sequence ID" value="SOB96393.1"/>
    <property type="molecule type" value="Genomic_DNA"/>
</dbReference>
<gene>
    <name evidence="2" type="ORF">SAMN05421512_102183</name>
</gene>
<dbReference type="OrthoDB" id="9808624at2"/>
<evidence type="ECO:0000313" key="2">
    <source>
        <dbReference type="EMBL" id="SOB96393.1"/>
    </source>
</evidence>
<evidence type="ECO:0000259" key="1">
    <source>
        <dbReference type="Pfam" id="PF13643"/>
    </source>
</evidence>
<organism evidence="2 3">
    <name type="scientific">Stappia indica</name>
    <dbReference type="NCBI Taxonomy" id="538381"/>
    <lineage>
        <taxon>Bacteria</taxon>
        <taxon>Pseudomonadati</taxon>
        <taxon>Pseudomonadota</taxon>
        <taxon>Alphaproteobacteria</taxon>
        <taxon>Hyphomicrobiales</taxon>
        <taxon>Stappiaceae</taxon>
        <taxon>Stappia</taxon>
    </lineage>
</organism>
<dbReference type="InterPro" id="IPR025285">
    <property type="entry name" value="DUF4145"/>
</dbReference>
<keyword evidence="3" id="KW-1185">Reference proteome</keyword>
<dbReference type="Pfam" id="PF13643">
    <property type="entry name" value="DUF4145"/>
    <property type="match status" value="1"/>
</dbReference>